<dbReference type="AlphaFoldDB" id="E4ZYG7"/>
<feature type="compositionally biased region" description="Gly residues" evidence="1">
    <location>
        <begin position="497"/>
        <end position="506"/>
    </location>
</feature>
<feature type="compositionally biased region" description="Polar residues" evidence="1">
    <location>
        <begin position="372"/>
        <end position="382"/>
    </location>
</feature>
<accession>E4ZYG7</accession>
<dbReference type="STRING" id="985895.E4ZYG7"/>
<dbReference type="EMBL" id="FP929129">
    <property type="protein sequence ID" value="CBX96493.1"/>
    <property type="molecule type" value="Genomic_DNA"/>
</dbReference>
<keyword evidence="2" id="KW-0472">Membrane</keyword>
<reference evidence="4" key="1">
    <citation type="journal article" date="2011" name="Nat. Commun.">
        <title>Effector diversification within compartments of the Leptosphaeria maculans genome affected by Repeat-Induced Point mutations.</title>
        <authorList>
            <person name="Rouxel T."/>
            <person name="Grandaubert J."/>
            <person name="Hane J.K."/>
            <person name="Hoede C."/>
            <person name="van de Wouw A.P."/>
            <person name="Couloux A."/>
            <person name="Dominguez V."/>
            <person name="Anthouard V."/>
            <person name="Bally P."/>
            <person name="Bourras S."/>
            <person name="Cozijnsen A.J."/>
            <person name="Ciuffetti L.M."/>
            <person name="Degrave A."/>
            <person name="Dilmaghani A."/>
            <person name="Duret L."/>
            <person name="Fudal I."/>
            <person name="Goodwin S.B."/>
            <person name="Gout L."/>
            <person name="Glaser N."/>
            <person name="Linglin J."/>
            <person name="Kema G.H.J."/>
            <person name="Lapalu N."/>
            <person name="Lawrence C.B."/>
            <person name="May K."/>
            <person name="Meyer M."/>
            <person name="Ollivier B."/>
            <person name="Poulain J."/>
            <person name="Schoch C.L."/>
            <person name="Simon A."/>
            <person name="Spatafora J.W."/>
            <person name="Stachowiak A."/>
            <person name="Turgeon B.G."/>
            <person name="Tyler B.M."/>
            <person name="Vincent D."/>
            <person name="Weissenbach J."/>
            <person name="Amselem J."/>
            <person name="Quesneville H."/>
            <person name="Oliver R.P."/>
            <person name="Wincker P."/>
            <person name="Balesdent M.-H."/>
            <person name="Howlett B.J."/>
        </authorList>
    </citation>
    <scope>NUCLEOTIDE SEQUENCE [LARGE SCALE GENOMIC DNA]</scope>
    <source>
        <strain evidence="4">JN3 / isolate v23.1.3 / race Av1-4-5-6-7-8</strain>
    </source>
</reference>
<feature type="compositionally biased region" description="Low complexity" evidence="1">
    <location>
        <begin position="263"/>
        <end position="283"/>
    </location>
</feature>
<proteinExistence type="predicted"/>
<dbReference type="eggNOG" id="ENOG502SEYQ">
    <property type="taxonomic scope" value="Eukaryota"/>
</dbReference>
<dbReference type="GeneID" id="13289951"/>
<dbReference type="HOGENOM" id="CLU_560175_0_0_1"/>
<evidence type="ECO:0000313" key="4">
    <source>
        <dbReference type="Proteomes" id="UP000002668"/>
    </source>
</evidence>
<keyword evidence="2" id="KW-1133">Transmembrane helix</keyword>
<dbReference type="RefSeq" id="XP_003839972.1">
    <property type="nucleotide sequence ID" value="XM_003839924.1"/>
</dbReference>
<evidence type="ECO:0000256" key="1">
    <source>
        <dbReference type="SAM" id="MobiDB-lite"/>
    </source>
</evidence>
<gene>
    <name evidence="3" type="ORF">LEMA_P107580.1</name>
</gene>
<evidence type="ECO:0000256" key="2">
    <source>
        <dbReference type="SAM" id="Phobius"/>
    </source>
</evidence>
<feature type="transmembrane region" description="Helical" evidence="2">
    <location>
        <begin position="147"/>
        <end position="169"/>
    </location>
</feature>
<feature type="compositionally biased region" description="Polar residues" evidence="1">
    <location>
        <begin position="246"/>
        <end position="258"/>
    </location>
</feature>
<feature type="region of interest" description="Disordered" evidence="1">
    <location>
        <begin position="237"/>
        <end position="419"/>
    </location>
</feature>
<feature type="compositionally biased region" description="Polar residues" evidence="1">
    <location>
        <begin position="486"/>
        <end position="496"/>
    </location>
</feature>
<dbReference type="InParanoid" id="E4ZYG7"/>
<feature type="region of interest" description="Disordered" evidence="1">
    <location>
        <begin position="454"/>
        <end position="527"/>
    </location>
</feature>
<feature type="region of interest" description="Disordered" evidence="1">
    <location>
        <begin position="112"/>
        <end position="139"/>
    </location>
</feature>
<feature type="compositionally biased region" description="Acidic residues" evidence="1">
    <location>
        <begin position="59"/>
        <end position="72"/>
    </location>
</feature>
<protein>
    <submittedName>
        <fullName evidence="3">Uncharacterized protein</fullName>
    </submittedName>
</protein>
<feature type="region of interest" description="Disordered" evidence="1">
    <location>
        <begin position="29"/>
        <end position="73"/>
    </location>
</feature>
<dbReference type="OMA" id="DIKHQRH"/>
<organism evidence="4">
    <name type="scientific">Leptosphaeria maculans (strain JN3 / isolate v23.1.3 / race Av1-4-5-6-7-8)</name>
    <name type="common">Blackleg fungus</name>
    <name type="synonym">Phoma lingam</name>
    <dbReference type="NCBI Taxonomy" id="985895"/>
    <lineage>
        <taxon>Eukaryota</taxon>
        <taxon>Fungi</taxon>
        <taxon>Dikarya</taxon>
        <taxon>Ascomycota</taxon>
        <taxon>Pezizomycotina</taxon>
        <taxon>Dothideomycetes</taxon>
        <taxon>Pleosporomycetidae</taxon>
        <taxon>Pleosporales</taxon>
        <taxon>Pleosporineae</taxon>
        <taxon>Leptosphaeriaceae</taxon>
        <taxon>Plenodomus</taxon>
        <taxon>Plenodomus lingam/Leptosphaeria maculans species complex</taxon>
    </lineage>
</organism>
<dbReference type="OrthoDB" id="5411141at2759"/>
<feature type="compositionally biased region" description="Polar residues" evidence="1">
    <location>
        <begin position="394"/>
        <end position="403"/>
    </location>
</feature>
<sequence length="558" mass="61505">MPPSWRQWVDEKVDYIVVNRGVVDKKEAQAHNVEVQDSTATANRRLRRSYTKRQAPEPTDIDSDSDDEEDEPAFNSTISTVTSTMTATATLPTGLPAFQITATLDPLTQATPPALADNDPRETVIVGSPSPSRHDGDGKISRTTEHLLIAAGSIGATIIIVMIILALYVMRKRGLSLADVIHQGKSHLRRGPPPPPAKYGMDQKHYGMEKVHDCGYGRAQKNSVYPQQQYAVYYAQRQKSVHHPQKQTPAYSPQQQNPVYAPQRAASLTRSSSSRSQRPLQALKRSDSFKQGGLERIPSQDKSFYDDTPSQTGSHRRNDSATPSSPVLPYQDLRRSASTRNTRSLDGESEELRYPEDIGPQRALPPPPTFRQFLSNRPSISQRPGCGGPMASRFSWTNSNAPQTPHEVSRDTAAPPVGRDSFMTQRSSVPRFRTVDSWVSQQTTRVQELRLKQQFRMTQSSTSSGGDANNHHDDIDTVPEMPSVPQHLSRSASTRSEGGGAGGGLAGKNVKHARHDTATTVQTAPIFRAHPGTEVRFSVRSEVPSEVLDRGRKNAALE</sequence>
<dbReference type="Proteomes" id="UP000002668">
    <property type="component" value="Genome"/>
</dbReference>
<feature type="compositionally biased region" description="Basic and acidic residues" evidence="1">
    <location>
        <begin position="343"/>
        <end position="356"/>
    </location>
</feature>
<feature type="compositionally biased region" description="Polar residues" evidence="1">
    <location>
        <begin position="455"/>
        <end position="467"/>
    </location>
</feature>
<dbReference type="VEuPathDB" id="FungiDB:LEMA_P107580.1"/>
<name>E4ZYG7_LEPMJ</name>
<evidence type="ECO:0000313" key="3">
    <source>
        <dbReference type="EMBL" id="CBX96493.1"/>
    </source>
</evidence>
<keyword evidence="4" id="KW-1185">Reference proteome</keyword>
<keyword evidence="2" id="KW-0812">Transmembrane</keyword>